<dbReference type="HAMAP" id="MF_00537">
    <property type="entry name" value="Ribosomal_uS14_1"/>
    <property type="match status" value="1"/>
</dbReference>
<keyword evidence="3 7" id="KW-0689">Ribosomal protein</keyword>
<dbReference type="SUPFAM" id="SSF57716">
    <property type="entry name" value="Glucocorticoid receptor-like (DNA-binding domain)"/>
    <property type="match status" value="1"/>
</dbReference>
<name>A0A511XG07_9PROT</name>
<evidence type="ECO:0000256" key="5">
    <source>
        <dbReference type="ARBA" id="ARBA00035167"/>
    </source>
</evidence>
<sequence>MVRQVPEGKSGMAKISAVTRNAKRAHMAQRDKAKRMALKNIVMDRSLPMEDRFDASMKLAELPRNGSRVRVRLRCELTGRSRGNYRKFRLCRIALRDLASNGHIPGVVKASW</sequence>
<dbReference type="GO" id="GO:0015935">
    <property type="term" value="C:small ribosomal subunit"/>
    <property type="evidence" value="ECO:0007669"/>
    <property type="project" value="TreeGrafter"/>
</dbReference>
<evidence type="ECO:0000313" key="9">
    <source>
        <dbReference type="Proteomes" id="UP000321746"/>
    </source>
</evidence>
<dbReference type="PANTHER" id="PTHR19836:SF19">
    <property type="entry name" value="SMALL RIBOSOMAL SUBUNIT PROTEIN US14M"/>
    <property type="match status" value="1"/>
</dbReference>
<organism evidence="8 9">
    <name type="scientific">Acetobacter oeni</name>
    <dbReference type="NCBI Taxonomy" id="304077"/>
    <lineage>
        <taxon>Bacteria</taxon>
        <taxon>Pseudomonadati</taxon>
        <taxon>Pseudomonadota</taxon>
        <taxon>Alphaproteobacteria</taxon>
        <taxon>Acetobacterales</taxon>
        <taxon>Acetobacteraceae</taxon>
        <taxon>Acetobacter</taxon>
    </lineage>
</organism>
<evidence type="ECO:0000313" key="8">
    <source>
        <dbReference type="EMBL" id="GEN61868.1"/>
    </source>
</evidence>
<dbReference type="InterPro" id="IPR001209">
    <property type="entry name" value="Ribosomal_uS14"/>
</dbReference>
<comment type="function">
    <text evidence="1 7">Binds 16S rRNA, required for the assembly of 30S particles and may also be responsible for determining the conformation of the 16S rRNA at the A site.</text>
</comment>
<comment type="caution">
    <text evidence="8">The sequence shown here is derived from an EMBL/GenBank/DDBJ whole genome shotgun (WGS) entry which is preliminary data.</text>
</comment>
<gene>
    <name evidence="7 8" type="primary">rpsN</name>
    <name evidence="8" type="ORF">AOE01nite_00920</name>
</gene>
<dbReference type="GO" id="GO:0006412">
    <property type="term" value="P:translation"/>
    <property type="evidence" value="ECO:0007669"/>
    <property type="project" value="UniProtKB-UniRule"/>
</dbReference>
<dbReference type="PANTHER" id="PTHR19836">
    <property type="entry name" value="30S RIBOSOMAL PROTEIN S14"/>
    <property type="match status" value="1"/>
</dbReference>
<keyword evidence="7" id="KW-0694">RNA-binding</keyword>
<evidence type="ECO:0000256" key="2">
    <source>
        <dbReference type="ARBA" id="ARBA00009083"/>
    </source>
</evidence>
<dbReference type="AlphaFoldDB" id="A0A511XG07"/>
<accession>A0A511XG07</accession>
<comment type="similarity">
    <text evidence="2 7">Belongs to the universal ribosomal protein uS14 family.</text>
</comment>
<dbReference type="GO" id="GO:0019843">
    <property type="term" value="F:rRNA binding"/>
    <property type="evidence" value="ECO:0007669"/>
    <property type="project" value="UniProtKB-UniRule"/>
</dbReference>
<evidence type="ECO:0000256" key="1">
    <source>
        <dbReference type="ARBA" id="ARBA00003686"/>
    </source>
</evidence>
<protein>
    <recommendedName>
        <fullName evidence="5 7">Small ribosomal subunit protein uS14</fullName>
    </recommendedName>
</protein>
<dbReference type="PROSITE" id="PS00527">
    <property type="entry name" value="RIBOSOMAL_S14"/>
    <property type="match status" value="1"/>
</dbReference>
<dbReference type="Pfam" id="PF00253">
    <property type="entry name" value="Ribosomal_S14"/>
    <property type="match status" value="1"/>
</dbReference>
<evidence type="ECO:0000256" key="3">
    <source>
        <dbReference type="ARBA" id="ARBA00022980"/>
    </source>
</evidence>
<comment type="subunit">
    <text evidence="6 7">Part of the 30S ribosomal subunit. Contacts proteins S3 and S10.</text>
</comment>
<dbReference type="InterPro" id="IPR023036">
    <property type="entry name" value="Ribosomal_uS14_bac/plastid"/>
</dbReference>
<dbReference type="FunFam" id="1.10.287.1480:FF:000001">
    <property type="entry name" value="30S ribosomal protein S14"/>
    <property type="match status" value="1"/>
</dbReference>
<dbReference type="EMBL" id="BJYG01000001">
    <property type="protein sequence ID" value="GEN61868.1"/>
    <property type="molecule type" value="Genomic_DNA"/>
</dbReference>
<evidence type="ECO:0000256" key="7">
    <source>
        <dbReference type="HAMAP-Rule" id="MF_00537"/>
    </source>
</evidence>
<dbReference type="GO" id="GO:0005737">
    <property type="term" value="C:cytoplasm"/>
    <property type="evidence" value="ECO:0007669"/>
    <property type="project" value="UniProtKB-ARBA"/>
</dbReference>
<dbReference type="InterPro" id="IPR018271">
    <property type="entry name" value="Ribosomal_uS14_CS"/>
</dbReference>
<proteinExistence type="inferred from homology"/>
<dbReference type="NCBIfam" id="NF006477">
    <property type="entry name" value="PRK08881.1"/>
    <property type="match status" value="1"/>
</dbReference>
<dbReference type="Gene3D" id="1.10.287.1480">
    <property type="match status" value="1"/>
</dbReference>
<keyword evidence="4 7" id="KW-0687">Ribonucleoprotein</keyword>
<keyword evidence="7" id="KW-0699">rRNA-binding</keyword>
<keyword evidence="9" id="KW-1185">Reference proteome</keyword>
<evidence type="ECO:0000256" key="6">
    <source>
        <dbReference type="ARBA" id="ARBA00047110"/>
    </source>
</evidence>
<dbReference type="GO" id="GO:0003735">
    <property type="term" value="F:structural constituent of ribosome"/>
    <property type="evidence" value="ECO:0007669"/>
    <property type="project" value="InterPro"/>
</dbReference>
<evidence type="ECO:0000256" key="4">
    <source>
        <dbReference type="ARBA" id="ARBA00023274"/>
    </source>
</evidence>
<dbReference type="Proteomes" id="UP000321746">
    <property type="component" value="Unassembled WGS sequence"/>
</dbReference>
<reference evidence="8 9" key="1">
    <citation type="submission" date="2019-07" db="EMBL/GenBank/DDBJ databases">
        <title>Whole genome shotgun sequence of Acetobacter oeni NBRC 105207.</title>
        <authorList>
            <person name="Hosoyama A."/>
            <person name="Uohara A."/>
            <person name="Ohji S."/>
            <person name="Ichikawa N."/>
        </authorList>
    </citation>
    <scope>NUCLEOTIDE SEQUENCE [LARGE SCALE GENOMIC DNA]</scope>
    <source>
        <strain evidence="8 9">NBRC 105207</strain>
    </source>
</reference>